<dbReference type="EMBL" id="CABVIK010000013">
    <property type="protein sequence ID" value="VVP23976.1"/>
    <property type="molecule type" value="Genomic_DNA"/>
</dbReference>
<sequence length="173" mass="19406">MSIYQTSKDFSDFRVSKEFDSWRGLDFDETYTCAIELLPTARIMIELDIVKFSVTPEVALEISSCLREALAIDGDEESDQSDGENRLNGLFKIRRTTGVRGLQYSASGEIRIEDATEDVCEGSPSGPTSIVACTIEGGGFELVFPFMCYSFTEDDAVWLSEQLFRAFQEISKR</sequence>
<reference evidence="1 2" key="1">
    <citation type="submission" date="2019-09" db="EMBL/GenBank/DDBJ databases">
        <authorList>
            <person name="Chandra G."/>
            <person name="Truman W A."/>
        </authorList>
    </citation>
    <scope>NUCLEOTIDE SEQUENCE [LARGE SCALE GENOMIC DNA]</scope>
    <source>
        <strain evidence="1">PS870</strain>
    </source>
</reference>
<protein>
    <submittedName>
        <fullName evidence="1">Uncharacterized protein</fullName>
    </submittedName>
</protein>
<dbReference type="RefSeq" id="WP_122687218.1">
    <property type="nucleotide sequence ID" value="NZ_CABVIK010000013.1"/>
</dbReference>
<evidence type="ECO:0000313" key="2">
    <source>
        <dbReference type="Proteomes" id="UP000349468"/>
    </source>
</evidence>
<dbReference type="AlphaFoldDB" id="A0A5E7MH04"/>
<gene>
    <name evidence="1" type="ORF">PS870_03972</name>
</gene>
<dbReference type="Proteomes" id="UP000349468">
    <property type="component" value="Unassembled WGS sequence"/>
</dbReference>
<evidence type="ECO:0000313" key="1">
    <source>
        <dbReference type="EMBL" id="VVP23976.1"/>
    </source>
</evidence>
<proteinExistence type="predicted"/>
<accession>A0A5E7MH04</accession>
<organism evidence="1 2">
    <name type="scientific">Pseudomonas fluorescens</name>
    <dbReference type="NCBI Taxonomy" id="294"/>
    <lineage>
        <taxon>Bacteria</taxon>
        <taxon>Pseudomonadati</taxon>
        <taxon>Pseudomonadota</taxon>
        <taxon>Gammaproteobacteria</taxon>
        <taxon>Pseudomonadales</taxon>
        <taxon>Pseudomonadaceae</taxon>
        <taxon>Pseudomonas</taxon>
    </lineage>
</organism>
<name>A0A5E7MH04_PSEFL</name>